<dbReference type="PANTHER" id="PTHR37997:SF1">
    <property type="entry name" value="TRANSMEMBRANE PROTEIN C1ORF162"/>
    <property type="match status" value="1"/>
</dbReference>
<protein>
    <submittedName>
        <fullName evidence="2">Chromosome 1 open reading frame 162</fullName>
    </submittedName>
</protein>
<dbReference type="OMA" id="MAGHSKP"/>
<reference evidence="2" key="1">
    <citation type="submission" date="2023-03" db="UniProtKB">
        <authorList>
            <consortium name="Ensembl"/>
        </authorList>
    </citation>
    <scope>IDENTIFICATION</scope>
</reference>
<keyword evidence="1" id="KW-0472">Membrane</keyword>
<organism evidence="2">
    <name type="scientific">Equus asinus asinus</name>
    <dbReference type="NCBI Taxonomy" id="83772"/>
    <lineage>
        <taxon>Eukaryota</taxon>
        <taxon>Metazoa</taxon>
        <taxon>Chordata</taxon>
        <taxon>Craniata</taxon>
        <taxon>Vertebrata</taxon>
        <taxon>Euteleostomi</taxon>
        <taxon>Mammalia</taxon>
        <taxon>Eutheria</taxon>
        <taxon>Laurasiatheria</taxon>
        <taxon>Perissodactyla</taxon>
        <taxon>Equidae</taxon>
        <taxon>Equus</taxon>
    </lineage>
</organism>
<accession>A0A8C4L8V0</accession>
<dbReference type="PANTHER" id="PTHR37997">
    <property type="entry name" value="TRANSMEMBRANE PROTEIN C1ORF162"/>
    <property type="match status" value="1"/>
</dbReference>
<gene>
    <name evidence="2" type="primary">C1orf162</name>
</gene>
<dbReference type="Ensembl" id="ENSEAST00005008123.1">
    <property type="protein sequence ID" value="ENSEASP00005007445.1"/>
    <property type="gene ID" value="ENSEASG00005005445.1"/>
</dbReference>
<proteinExistence type="predicted"/>
<name>A0A8C4L8V0_EQUAS</name>
<dbReference type="InterPro" id="IPR037763">
    <property type="entry name" value="C1orf162"/>
</dbReference>
<feature type="transmembrane region" description="Helical" evidence="1">
    <location>
        <begin position="41"/>
        <end position="63"/>
    </location>
</feature>
<evidence type="ECO:0000313" key="2">
    <source>
        <dbReference type="Ensembl" id="ENSEASP00005007445.1"/>
    </source>
</evidence>
<sequence>MSILNFIFQYFKKTICIFYDTLQRVLSSAPFLCQNSKELHLVLAFFAGVLLTLLLMALVFLIIKSYRKCHSSPQALDPRSDPLSSVPEEALTYASMNFKSSEGKRDHLTTNHFSDSDPVVYAQIKATNSSCRSSEA</sequence>
<keyword evidence="1" id="KW-0812">Transmembrane</keyword>
<evidence type="ECO:0000256" key="1">
    <source>
        <dbReference type="SAM" id="Phobius"/>
    </source>
</evidence>
<keyword evidence="1" id="KW-1133">Transmembrane helix</keyword>
<dbReference type="AlphaFoldDB" id="A0A8C4L8V0"/>